<reference evidence="1 2" key="1">
    <citation type="submission" date="2019-02" db="EMBL/GenBank/DDBJ databases">
        <authorList>
            <consortium name="Pathogen Informatics"/>
        </authorList>
    </citation>
    <scope>NUCLEOTIDE SEQUENCE [LARGE SCALE GENOMIC DNA]</scope>
    <source>
        <strain evidence="1 2">3012STDY7089603</strain>
    </source>
</reference>
<dbReference type="InterPro" id="IPR029069">
    <property type="entry name" value="HotDog_dom_sf"/>
</dbReference>
<protein>
    <submittedName>
        <fullName evidence="1">Uncharacterized protein</fullName>
    </submittedName>
</protein>
<name>A0A8H2M2V3_9FIRM</name>
<organism evidence="1 2">
    <name type="scientific">Urinicoccus massiliensis</name>
    <dbReference type="NCBI Taxonomy" id="1723382"/>
    <lineage>
        <taxon>Bacteria</taxon>
        <taxon>Bacillati</taxon>
        <taxon>Bacillota</taxon>
        <taxon>Tissierellia</taxon>
        <taxon>Tissierellales</taxon>
        <taxon>Peptoniphilaceae</taxon>
        <taxon>Urinicoccus</taxon>
    </lineage>
</organism>
<accession>A0A8H2M2V3</accession>
<dbReference type="Gene3D" id="3.10.129.10">
    <property type="entry name" value="Hotdog Thioesterase"/>
    <property type="match status" value="1"/>
</dbReference>
<proteinExistence type="predicted"/>
<evidence type="ECO:0000313" key="2">
    <source>
        <dbReference type="Proteomes" id="UP000377798"/>
    </source>
</evidence>
<dbReference type="RefSeq" id="WP_131747870.1">
    <property type="nucleotide sequence ID" value="NZ_CAACYI010000001.1"/>
</dbReference>
<gene>
    <name evidence="1" type="ORF">NCTC13150_00040</name>
</gene>
<evidence type="ECO:0000313" key="1">
    <source>
        <dbReference type="EMBL" id="VFB15544.1"/>
    </source>
</evidence>
<dbReference type="EMBL" id="CAACYI010000001">
    <property type="protein sequence ID" value="VFB15544.1"/>
    <property type="molecule type" value="Genomic_DNA"/>
</dbReference>
<comment type="caution">
    <text evidence="1">The sequence shown here is derived from an EMBL/GenBank/DDBJ whole genome shotgun (WGS) entry which is preliminary data.</text>
</comment>
<sequence>MKFKQGQEFTYERSFTKEDVKGFIDLAHYTGRHHEEENQDGEVMIQGLLTATLPTSLGGQYDLLVYQMHYNLTKPVYTGDHIVCQIRVDQAEEKRGRVYYKLGFSCKNQKDQEVLSGYLKAIELNFD</sequence>
<dbReference type="SUPFAM" id="SSF54637">
    <property type="entry name" value="Thioesterase/thiol ester dehydrase-isomerase"/>
    <property type="match status" value="1"/>
</dbReference>
<keyword evidence="2" id="KW-1185">Reference proteome</keyword>
<dbReference type="Proteomes" id="UP000377798">
    <property type="component" value="Unassembled WGS sequence"/>
</dbReference>
<dbReference type="AlphaFoldDB" id="A0A8H2M2V3"/>